<protein>
    <submittedName>
        <fullName evidence="1">Uncharacterized protein</fullName>
    </submittedName>
</protein>
<evidence type="ECO:0000313" key="2">
    <source>
        <dbReference type="Proteomes" id="UP000029003"/>
    </source>
</evidence>
<proteinExistence type="predicted"/>
<gene>
    <name evidence="1" type="ORF">THER5_2019</name>
</gene>
<evidence type="ECO:0000313" key="1">
    <source>
        <dbReference type="EMBL" id="KFJ03371.1"/>
    </source>
</evidence>
<dbReference type="AlphaFoldDB" id="A0A087E6H0"/>
<name>A0A087E6H0_9BIFI</name>
<dbReference type="EMBL" id="JGZT01000005">
    <property type="protein sequence ID" value="KFJ03371.1"/>
    <property type="molecule type" value="Genomic_DNA"/>
</dbReference>
<organism evidence="1 2">
    <name type="scientific">Bifidobacterium thermacidophilum subsp. thermacidophilum</name>
    <dbReference type="NCBI Taxonomy" id="79262"/>
    <lineage>
        <taxon>Bacteria</taxon>
        <taxon>Bacillati</taxon>
        <taxon>Actinomycetota</taxon>
        <taxon>Actinomycetes</taxon>
        <taxon>Bifidobacteriales</taxon>
        <taxon>Bifidobacteriaceae</taxon>
        <taxon>Bifidobacterium</taxon>
    </lineage>
</organism>
<comment type="caution">
    <text evidence="1">The sequence shown here is derived from an EMBL/GenBank/DDBJ whole genome shotgun (WGS) entry which is preliminary data.</text>
</comment>
<sequence>MTKLIVVTQREDTAKSGIERCSATCYAPPAAYVRRLSATSPARRTASRVNHRFPSTATRLPPLAYRQSSVAVSRISD</sequence>
<accession>A0A087E6H0</accession>
<dbReference type="Proteomes" id="UP000029003">
    <property type="component" value="Unassembled WGS sequence"/>
</dbReference>
<reference evidence="1 2" key="1">
    <citation type="submission" date="2014-03" db="EMBL/GenBank/DDBJ databases">
        <title>Genomics of Bifidobacteria.</title>
        <authorList>
            <person name="Ventura M."/>
            <person name="Milani C."/>
            <person name="Lugli G.A."/>
        </authorList>
    </citation>
    <scope>NUCLEOTIDE SEQUENCE [LARGE SCALE GENOMIC DNA]</scope>
    <source>
        <strain evidence="1 2">LMG 21395</strain>
    </source>
</reference>